<dbReference type="PANTHER" id="PTHR32282:SF33">
    <property type="entry name" value="PEPTIDOGLYCAN GLYCOSYLTRANSFERASE"/>
    <property type="match status" value="1"/>
</dbReference>
<evidence type="ECO:0000256" key="12">
    <source>
        <dbReference type="ARBA" id="ARBA00034000"/>
    </source>
</evidence>
<dbReference type="InterPro" id="IPR001460">
    <property type="entry name" value="PCN-bd_Tpept"/>
</dbReference>
<reference evidence="17 18" key="2">
    <citation type="journal article" date="2015" name="Stand. Genomic Sci.">
        <title>Draft genome sequence of marine-derived Streptomyces sp. TP-A0598, a producer of anti-MRSA antibiotic lydicamycins.</title>
        <authorList>
            <person name="Komaki H."/>
            <person name="Ichikawa N."/>
            <person name="Hosoyama A."/>
            <person name="Fujita N."/>
            <person name="Igarashi Y."/>
        </authorList>
    </citation>
    <scope>NUCLEOTIDE SEQUENCE [LARGE SCALE GENOMIC DNA]</scope>
    <source>
        <strain evidence="17 18">NBRC 110027</strain>
    </source>
</reference>
<dbReference type="Pfam" id="PF00912">
    <property type="entry name" value="Transgly"/>
    <property type="match status" value="1"/>
</dbReference>
<evidence type="ECO:0000259" key="15">
    <source>
        <dbReference type="Pfam" id="PF00905"/>
    </source>
</evidence>
<feature type="domain" description="Glycosyl transferase family 51" evidence="16">
    <location>
        <begin position="77"/>
        <end position="261"/>
    </location>
</feature>
<dbReference type="RefSeq" id="WP_042150568.1">
    <property type="nucleotide sequence ID" value="NZ_BBNO01000002.1"/>
</dbReference>
<comment type="similarity">
    <text evidence="1">In the C-terminal section; belongs to the transpeptidase family.</text>
</comment>
<evidence type="ECO:0000259" key="16">
    <source>
        <dbReference type="Pfam" id="PF00912"/>
    </source>
</evidence>
<keyword evidence="8" id="KW-0133">Cell shape</keyword>
<protein>
    <submittedName>
        <fullName evidence="17">Putative penicillin-binding protein</fullName>
    </submittedName>
</protein>
<keyword evidence="10" id="KW-0511">Multifunctional enzyme</keyword>
<dbReference type="AlphaFoldDB" id="A0A0P4R2U6"/>
<keyword evidence="6" id="KW-0808">Transferase</keyword>
<dbReference type="InterPro" id="IPR012338">
    <property type="entry name" value="Beta-lactam/transpept-like"/>
</dbReference>
<dbReference type="Gene3D" id="1.10.3810.10">
    <property type="entry name" value="Biosynthetic peptidoglycan transglycosylase-like"/>
    <property type="match status" value="1"/>
</dbReference>
<keyword evidence="9" id="KW-0573">Peptidoglycan synthesis</keyword>
<evidence type="ECO:0000256" key="3">
    <source>
        <dbReference type="ARBA" id="ARBA00022645"/>
    </source>
</evidence>
<reference evidence="18" key="1">
    <citation type="submission" date="2014-09" db="EMBL/GenBank/DDBJ databases">
        <title>Whole genome shotgun sequence of Streptomyces sp. NBRC 110027.</title>
        <authorList>
            <person name="Komaki H."/>
            <person name="Ichikawa N."/>
            <person name="Katano-Makiyama Y."/>
            <person name="Hosoyama A."/>
            <person name="Hashimoto M."/>
            <person name="Uohara A."/>
            <person name="Kitahashi Y."/>
            <person name="Ohji S."/>
            <person name="Kimura A."/>
            <person name="Yamazoe A."/>
            <person name="Igarashi Y."/>
            <person name="Fujita N."/>
        </authorList>
    </citation>
    <scope>NUCLEOTIDE SEQUENCE [LARGE SCALE GENOMIC DNA]</scope>
    <source>
        <strain evidence="18">NBRC 110027</strain>
    </source>
</reference>
<keyword evidence="5" id="KW-0328">Glycosyltransferase</keyword>
<dbReference type="InterPro" id="IPR036950">
    <property type="entry name" value="PBP_transglycosylase"/>
</dbReference>
<evidence type="ECO:0000256" key="14">
    <source>
        <dbReference type="SAM" id="MobiDB-lite"/>
    </source>
</evidence>
<accession>A0A0P4R2U6</accession>
<keyword evidence="18" id="KW-1185">Reference proteome</keyword>
<dbReference type="GO" id="GO:0008658">
    <property type="term" value="F:penicillin binding"/>
    <property type="evidence" value="ECO:0007669"/>
    <property type="project" value="InterPro"/>
</dbReference>
<feature type="region of interest" description="Disordered" evidence="14">
    <location>
        <begin position="669"/>
        <end position="729"/>
    </location>
</feature>
<evidence type="ECO:0000256" key="13">
    <source>
        <dbReference type="ARBA" id="ARBA00049902"/>
    </source>
</evidence>
<gene>
    <name evidence="17" type="ORF">TPA0598_02_02000</name>
</gene>
<evidence type="ECO:0000256" key="11">
    <source>
        <dbReference type="ARBA" id="ARBA00023316"/>
    </source>
</evidence>
<dbReference type="GO" id="GO:0030288">
    <property type="term" value="C:outer membrane-bounded periplasmic space"/>
    <property type="evidence" value="ECO:0007669"/>
    <property type="project" value="TreeGrafter"/>
</dbReference>
<evidence type="ECO:0000313" key="18">
    <source>
        <dbReference type="Proteomes" id="UP000048965"/>
    </source>
</evidence>
<evidence type="ECO:0000256" key="9">
    <source>
        <dbReference type="ARBA" id="ARBA00022984"/>
    </source>
</evidence>
<dbReference type="InterPro" id="IPR050396">
    <property type="entry name" value="Glycosyltr_51/Transpeptidase"/>
</dbReference>
<evidence type="ECO:0000256" key="6">
    <source>
        <dbReference type="ARBA" id="ARBA00022679"/>
    </source>
</evidence>
<evidence type="ECO:0000256" key="8">
    <source>
        <dbReference type="ARBA" id="ARBA00022960"/>
    </source>
</evidence>
<dbReference type="FunFam" id="1.10.3810.10:FF:000001">
    <property type="entry name" value="Penicillin-binding protein 1A"/>
    <property type="match status" value="1"/>
</dbReference>
<comment type="catalytic activity">
    <reaction evidence="12">
        <text>Preferential cleavage: (Ac)2-L-Lys-D-Ala-|-D-Ala. Also transpeptidation of peptidyl-alanyl moieties that are N-acyl substituents of D-alanine.</text>
        <dbReference type="EC" id="3.4.16.4"/>
    </reaction>
</comment>
<evidence type="ECO:0000256" key="4">
    <source>
        <dbReference type="ARBA" id="ARBA00022670"/>
    </source>
</evidence>
<evidence type="ECO:0000313" key="17">
    <source>
        <dbReference type="EMBL" id="GAO06962.1"/>
    </source>
</evidence>
<dbReference type="SUPFAM" id="SSF53955">
    <property type="entry name" value="Lysozyme-like"/>
    <property type="match status" value="1"/>
</dbReference>
<dbReference type="Pfam" id="PF00905">
    <property type="entry name" value="Transpeptidase"/>
    <property type="match status" value="1"/>
</dbReference>
<dbReference type="InterPro" id="IPR023346">
    <property type="entry name" value="Lysozyme-like_dom_sf"/>
</dbReference>
<dbReference type="InterPro" id="IPR001264">
    <property type="entry name" value="Glyco_trans_51"/>
</dbReference>
<dbReference type="Proteomes" id="UP000048965">
    <property type="component" value="Unassembled WGS sequence"/>
</dbReference>
<dbReference type="OrthoDB" id="8865355at2"/>
<dbReference type="GO" id="GO:0009252">
    <property type="term" value="P:peptidoglycan biosynthetic process"/>
    <property type="evidence" value="ECO:0007669"/>
    <property type="project" value="UniProtKB-KW"/>
</dbReference>
<comment type="similarity">
    <text evidence="2">In the N-terminal section; belongs to the glycosyltransferase 51 family.</text>
</comment>
<sequence>MPKKRDGGGLSKTQQAAKFLGVSVLAGAVLAGLALPAAGALGLTAKGSVEGFDDIPANLKTPPLSQRTRILDAKGGEIAKVYSRDRTVVGLKDMSPYIRKAIVAIEDARFYEHGAIDMKGILRAVNKNAQSGGVSQGASTLTQQYVKNVFIEEAGDDADKVAQATQQTLGRKVRELKYAIQVEKELGKRKILQNYLNITFFGQQAYGVEAAAQRYFSKHAKDLNLEESALLAGIVQSPTRYDPVNAPQEATRRRNTVLQRMADLKDVTQAQADAAAKKPIKLAVSRPENGCITATDGAGFFCDYIRKVFLNDKHFGKSRKVRLQRWNEGGMTIRTTLDPQSQKSVQASLKDHVYEDDPVAGAATIVEPGTGKILGMGQSRPYGFRENQTVINLSVDHDMGGGAGYQPGSTFKPVIAAAALEQGTNPEQEYPSPYRMPYPSPVQTCDGEWQGSAMTQNENREEVGPYAMKEATAKSVNTYFVELISDMGICPAVKMAQKMGIERADGKPLEQVPSMTLGVQEMSPLTMAAGYAAFANGGEYCSPVAIESITDARGRALKVPQTSCRSAMSKRTADTINTLLKGVVEDGTGREAGLQGRDSAGKTGTSDSRYAAWFVGYTPNAAGAVWVGDPMHKRKMYDISIGGVPHDKVYGADTPGPIWRDAMSGALADRPAPELPTVPIDDPAKDRPQGDDKGRGKHKPGRGHGGDDKPGGGWHIPGFPDILGGGNGG</sequence>
<dbReference type="SUPFAM" id="SSF56601">
    <property type="entry name" value="beta-lactamase/transpeptidase-like"/>
    <property type="match status" value="1"/>
</dbReference>
<keyword evidence="11" id="KW-0961">Cell wall biogenesis/degradation</keyword>
<dbReference type="Gene3D" id="3.40.710.10">
    <property type="entry name" value="DD-peptidase/beta-lactamase superfamily"/>
    <property type="match status" value="1"/>
</dbReference>
<name>A0A0P4R2U6_9ACTN</name>
<evidence type="ECO:0000256" key="1">
    <source>
        <dbReference type="ARBA" id="ARBA00007090"/>
    </source>
</evidence>
<dbReference type="GO" id="GO:0006508">
    <property type="term" value="P:proteolysis"/>
    <property type="evidence" value="ECO:0007669"/>
    <property type="project" value="UniProtKB-KW"/>
</dbReference>
<evidence type="ECO:0000256" key="7">
    <source>
        <dbReference type="ARBA" id="ARBA00022801"/>
    </source>
</evidence>
<keyword evidence="4" id="KW-0645">Protease</keyword>
<evidence type="ECO:0000256" key="2">
    <source>
        <dbReference type="ARBA" id="ARBA00007739"/>
    </source>
</evidence>
<dbReference type="GO" id="GO:0008955">
    <property type="term" value="F:peptidoglycan glycosyltransferase activity"/>
    <property type="evidence" value="ECO:0007669"/>
    <property type="project" value="UniProtKB-EC"/>
</dbReference>
<comment type="catalytic activity">
    <reaction evidence="13">
        <text>[GlcNAc-(1-&gt;4)-Mur2Ac(oyl-L-Ala-gamma-D-Glu-L-Lys-D-Ala-D-Ala)](n)-di-trans,octa-cis-undecaprenyl diphosphate + beta-D-GlcNAc-(1-&gt;4)-Mur2Ac(oyl-L-Ala-gamma-D-Glu-L-Lys-D-Ala-D-Ala)-di-trans,octa-cis-undecaprenyl diphosphate = [GlcNAc-(1-&gt;4)-Mur2Ac(oyl-L-Ala-gamma-D-Glu-L-Lys-D-Ala-D-Ala)](n+1)-di-trans,octa-cis-undecaprenyl diphosphate + di-trans,octa-cis-undecaprenyl diphosphate + H(+)</text>
        <dbReference type="Rhea" id="RHEA:23708"/>
        <dbReference type="Rhea" id="RHEA-COMP:9602"/>
        <dbReference type="Rhea" id="RHEA-COMP:9603"/>
        <dbReference type="ChEBI" id="CHEBI:15378"/>
        <dbReference type="ChEBI" id="CHEBI:58405"/>
        <dbReference type="ChEBI" id="CHEBI:60033"/>
        <dbReference type="ChEBI" id="CHEBI:78435"/>
        <dbReference type="EC" id="2.4.99.28"/>
    </reaction>
</comment>
<evidence type="ECO:0000256" key="5">
    <source>
        <dbReference type="ARBA" id="ARBA00022676"/>
    </source>
</evidence>
<feature type="compositionally biased region" description="Basic and acidic residues" evidence="14">
    <location>
        <begin position="682"/>
        <end position="694"/>
    </location>
</feature>
<dbReference type="GO" id="GO:0071555">
    <property type="term" value="P:cell wall organization"/>
    <property type="evidence" value="ECO:0007669"/>
    <property type="project" value="UniProtKB-KW"/>
</dbReference>
<proteinExistence type="inferred from homology"/>
<dbReference type="GO" id="GO:0009002">
    <property type="term" value="F:serine-type D-Ala-D-Ala carboxypeptidase activity"/>
    <property type="evidence" value="ECO:0007669"/>
    <property type="project" value="UniProtKB-EC"/>
</dbReference>
<comment type="caution">
    <text evidence="17">The sequence shown here is derived from an EMBL/GenBank/DDBJ whole genome shotgun (WGS) entry which is preliminary data.</text>
</comment>
<dbReference type="PANTHER" id="PTHR32282">
    <property type="entry name" value="BINDING PROTEIN TRANSPEPTIDASE, PUTATIVE-RELATED"/>
    <property type="match status" value="1"/>
</dbReference>
<evidence type="ECO:0000256" key="10">
    <source>
        <dbReference type="ARBA" id="ARBA00023268"/>
    </source>
</evidence>
<dbReference type="EMBL" id="BBNO01000002">
    <property type="protein sequence ID" value="GAO06962.1"/>
    <property type="molecule type" value="Genomic_DNA"/>
</dbReference>
<organism evidence="17 18">
    <name type="scientific">Streptomyces lydicamycinicus</name>
    <dbReference type="NCBI Taxonomy" id="1546107"/>
    <lineage>
        <taxon>Bacteria</taxon>
        <taxon>Bacillati</taxon>
        <taxon>Actinomycetota</taxon>
        <taxon>Actinomycetes</taxon>
        <taxon>Kitasatosporales</taxon>
        <taxon>Streptomycetaceae</taxon>
        <taxon>Streptomyces</taxon>
    </lineage>
</organism>
<feature type="domain" description="Penicillin-binding protein transpeptidase" evidence="15">
    <location>
        <begin position="361"/>
        <end position="627"/>
    </location>
</feature>
<dbReference type="GO" id="GO:0008360">
    <property type="term" value="P:regulation of cell shape"/>
    <property type="evidence" value="ECO:0007669"/>
    <property type="project" value="UniProtKB-KW"/>
</dbReference>
<keyword evidence="3" id="KW-0121">Carboxypeptidase</keyword>
<keyword evidence="7" id="KW-0378">Hydrolase</keyword>